<name>C5S2E1_9PAST</name>
<comment type="subcellular location">
    <subcellularLocation>
        <location evidence="1 24">Cell inner membrane</location>
        <topology evidence="1 24">Multi-pass membrane protein</topology>
    </subcellularLocation>
</comment>
<keyword evidence="8 24" id="KW-0808">Transferase</keyword>
<dbReference type="Gene3D" id="1.10.287.3610">
    <property type="match status" value="1"/>
</dbReference>
<feature type="binding site" evidence="21">
    <location>
        <position position="11"/>
    </location>
    <ligand>
        <name>substrate</name>
    </ligand>
</feature>
<reference evidence="25 26" key="1">
    <citation type="journal article" date="2010" name="Vet. Microbiol.">
        <title>Production of haemolysins by strains of the Actinobacillus minor/porcitonsillarum complex.</title>
        <authorList>
            <person name="Arya G."/>
            <person name="Niven D.F."/>
        </authorList>
    </citation>
    <scope>NUCLEOTIDE SEQUENCE [LARGE SCALE GENOMIC DNA]</scope>
    <source>
        <strain evidence="25 26">NM305</strain>
    </source>
</reference>
<keyword evidence="7 24" id="KW-0997">Cell inner membrane</keyword>
<feature type="binding site" evidence="22">
    <location>
        <position position="30"/>
    </location>
    <ligand>
        <name>ATP</name>
        <dbReference type="ChEBI" id="CHEBI:30616"/>
    </ligand>
</feature>
<feature type="binding site" evidence="21">
    <location>
        <position position="100"/>
    </location>
    <ligand>
        <name>substrate</name>
    </ligand>
</feature>
<dbReference type="CDD" id="cd14264">
    <property type="entry name" value="DAGK_IM"/>
    <property type="match status" value="1"/>
</dbReference>
<dbReference type="OrthoDB" id="9796011at2"/>
<keyword evidence="13 22" id="KW-0067">ATP-binding</keyword>
<keyword evidence="14 23" id="KW-0460">Magnesium</keyword>
<dbReference type="InterPro" id="IPR000829">
    <property type="entry name" value="DAGK"/>
</dbReference>
<dbReference type="InterPro" id="IPR036945">
    <property type="entry name" value="DAGK_sf"/>
</dbReference>
<protein>
    <recommendedName>
        <fullName evidence="4 24">Diacylglycerol kinase</fullName>
        <ecNumber evidence="3 24">2.7.1.107</ecNumber>
    </recommendedName>
</protein>
<feature type="binding site" evidence="21">
    <location>
        <begin position="32"/>
        <end position="36"/>
    </location>
    <ligand>
        <name>substrate</name>
    </ligand>
</feature>
<feature type="transmembrane region" description="Helical" evidence="24">
    <location>
        <begin position="37"/>
        <end position="55"/>
    </location>
</feature>
<evidence type="ECO:0000256" key="16">
    <source>
        <dbReference type="ARBA" id="ARBA00023098"/>
    </source>
</evidence>
<dbReference type="GO" id="GO:0004143">
    <property type="term" value="F:ATP-dependent diacylglycerol kinase activity"/>
    <property type="evidence" value="ECO:0007669"/>
    <property type="project" value="UniProtKB-EC"/>
</dbReference>
<dbReference type="RefSeq" id="WP_005824287.1">
    <property type="nucleotide sequence ID" value="NZ_ACQL01000098.1"/>
</dbReference>
<dbReference type="GO" id="GO:0005886">
    <property type="term" value="C:plasma membrane"/>
    <property type="evidence" value="ECO:0007669"/>
    <property type="project" value="UniProtKB-SubCell"/>
</dbReference>
<keyword evidence="12 24" id="KW-0418">Kinase</keyword>
<evidence type="ECO:0000256" key="5">
    <source>
        <dbReference type="ARBA" id="ARBA00022475"/>
    </source>
</evidence>
<comment type="catalytic activity">
    <reaction evidence="24">
        <text>a 1,2-diacyl-sn-glycerol + ATP = a 1,2-diacyl-sn-glycero-3-phosphate + ADP + H(+)</text>
        <dbReference type="Rhea" id="RHEA:10272"/>
        <dbReference type="ChEBI" id="CHEBI:15378"/>
        <dbReference type="ChEBI" id="CHEBI:17815"/>
        <dbReference type="ChEBI" id="CHEBI:30616"/>
        <dbReference type="ChEBI" id="CHEBI:58608"/>
        <dbReference type="ChEBI" id="CHEBI:456216"/>
        <dbReference type="EC" id="2.7.1.107"/>
    </reaction>
</comment>
<dbReference type="GO" id="GO:0046872">
    <property type="term" value="F:metal ion binding"/>
    <property type="evidence" value="ECO:0007669"/>
    <property type="project" value="UniProtKB-KW"/>
</dbReference>
<keyword evidence="10 23" id="KW-0479">Metal-binding</keyword>
<dbReference type="GO" id="GO:0005524">
    <property type="term" value="F:ATP binding"/>
    <property type="evidence" value="ECO:0007669"/>
    <property type="project" value="UniProtKB-KW"/>
</dbReference>
<keyword evidence="15 24" id="KW-1133">Transmembrane helix</keyword>
<feature type="active site" description="Proton acceptor" evidence="20">
    <location>
        <position position="71"/>
    </location>
</feature>
<evidence type="ECO:0000256" key="14">
    <source>
        <dbReference type="ARBA" id="ARBA00022842"/>
    </source>
</evidence>
<feature type="binding site" evidence="23">
    <location>
        <position position="78"/>
    </location>
    <ligand>
        <name>a divalent metal cation</name>
        <dbReference type="ChEBI" id="CHEBI:60240"/>
    </ligand>
</feature>
<evidence type="ECO:0000256" key="23">
    <source>
        <dbReference type="PIRSR" id="PIRSR600829-4"/>
    </source>
</evidence>
<dbReference type="PROSITE" id="PS01069">
    <property type="entry name" value="DAGK_PROKAR"/>
    <property type="match status" value="1"/>
</dbReference>
<organism evidence="25 26">
    <name type="scientific">Actinobacillus minor NM305</name>
    <dbReference type="NCBI Taxonomy" id="637911"/>
    <lineage>
        <taxon>Bacteria</taxon>
        <taxon>Pseudomonadati</taxon>
        <taxon>Pseudomonadota</taxon>
        <taxon>Gammaproteobacteria</taxon>
        <taxon>Pasteurellales</taxon>
        <taxon>Pasteurellaceae</taxon>
        <taxon>Actinobacillus</taxon>
    </lineage>
</organism>
<dbReference type="AlphaFoldDB" id="C5S2E1"/>
<evidence type="ECO:0000256" key="7">
    <source>
        <dbReference type="ARBA" id="ARBA00022519"/>
    </source>
</evidence>
<dbReference type="PANTHER" id="PTHR34299">
    <property type="entry name" value="DIACYLGLYCEROL KINASE"/>
    <property type="match status" value="1"/>
</dbReference>
<evidence type="ECO:0000313" key="25">
    <source>
        <dbReference type="EMBL" id="EER46909.1"/>
    </source>
</evidence>
<evidence type="ECO:0000256" key="17">
    <source>
        <dbReference type="ARBA" id="ARBA00023136"/>
    </source>
</evidence>
<evidence type="ECO:0000256" key="18">
    <source>
        <dbReference type="ARBA" id="ARBA00023209"/>
    </source>
</evidence>
<evidence type="ECO:0000256" key="10">
    <source>
        <dbReference type="ARBA" id="ARBA00022723"/>
    </source>
</evidence>
<dbReference type="EMBL" id="ACQL01000098">
    <property type="protein sequence ID" value="EER46909.1"/>
    <property type="molecule type" value="Genomic_DNA"/>
</dbReference>
<comment type="cofactor">
    <cofactor evidence="23">
        <name>Mg(2+)</name>
        <dbReference type="ChEBI" id="CHEBI:18420"/>
    </cofactor>
    <text evidence="23">Mn(2+), Zn(2+), Cd(2+) and Co(2+) support activity to lesser extents.</text>
</comment>
<evidence type="ECO:0000256" key="1">
    <source>
        <dbReference type="ARBA" id="ARBA00004429"/>
    </source>
</evidence>
<dbReference type="PANTHER" id="PTHR34299:SF1">
    <property type="entry name" value="DIACYLGLYCEROL KINASE"/>
    <property type="match status" value="1"/>
</dbReference>
<gene>
    <name evidence="25" type="ORF">AM305_10201</name>
</gene>
<dbReference type="Pfam" id="PF01219">
    <property type="entry name" value="DAGK_prokar"/>
    <property type="match status" value="1"/>
</dbReference>
<comment type="similarity">
    <text evidence="2 24">Belongs to the bacterial diacylglycerol kinase family.</text>
</comment>
<dbReference type="InterPro" id="IPR033718">
    <property type="entry name" value="DAGK_prok"/>
</dbReference>
<keyword evidence="16 24" id="KW-0443">Lipid metabolism</keyword>
<evidence type="ECO:0000256" key="12">
    <source>
        <dbReference type="ARBA" id="ARBA00022777"/>
    </source>
</evidence>
<feature type="binding site" evidence="22">
    <location>
        <begin position="96"/>
        <end position="97"/>
    </location>
    <ligand>
        <name>ATP</name>
        <dbReference type="ChEBI" id="CHEBI:30616"/>
    </ligand>
</feature>
<feature type="binding site" evidence="22">
    <location>
        <position position="78"/>
    </location>
    <ligand>
        <name>ATP</name>
        <dbReference type="ChEBI" id="CHEBI:30616"/>
    </ligand>
</feature>
<keyword evidence="9 24" id="KW-0812">Transmembrane</keyword>
<feature type="transmembrane region" description="Helical" evidence="24">
    <location>
        <begin position="61"/>
        <end position="81"/>
    </location>
</feature>
<evidence type="ECO:0000313" key="26">
    <source>
        <dbReference type="Proteomes" id="UP000005532"/>
    </source>
</evidence>
<keyword evidence="17 24" id="KW-0472">Membrane</keyword>
<sequence length="122" mass="13303">MKPANKADFARIVRAAGYSIKGLKAAYIHEAAFRQEIWCSIILIPLAFLLGNGVIEKLLLVGSLFLVLIAELLNSAVESVVDRIGSDYHELSGRAKDIGSAAVFMAMAMVLLVITWLLILLF</sequence>
<comment type="caution">
    <text evidence="25">The sequence shown here is derived from an EMBL/GenBank/DDBJ whole genome shotgun (WGS) entry which is preliminary data.</text>
</comment>
<feature type="transmembrane region" description="Helical" evidence="24">
    <location>
        <begin position="101"/>
        <end position="121"/>
    </location>
</feature>
<dbReference type="GO" id="GO:0006654">
    <property type="term" value="P:phosphatidic acid biosynthetic process"/>
    <property type="evidence" value="ECO:0007669"/>
    <property type="project" value="InterPro"/>
</dbReference>
<keyword evidence="19 24" id="KW-1208">Phospholipid metabolism</keyword>
<feature type="binding site" evidence="22">
    <location>
        <position position="11"/>
    </location>
    <ligand>
        <name>ATP</name>
        <dbReference type="ChEBI" id="CHEBI:30616"/>
    </ligand>
</feature>
<evidence type="ECO:0000256" key="21">
    <source>
        <dbReference type="PIRSR" id="PIRSR600829-2"/>
    </source>
</evidence>
<evidence type="ECO:0000256" key="2">
    <source>
        <dbReference type="ARBA" id="ARBA00005967"/>
    </source>
</evidence>
<keyword evidence="11 22" id="KW-0547">Nucleotide-binding</keyword>
<feature type="binding site" evidence="23">
    <location>
        <position position="30"/>
    </location>
    <ligand>
        <name>a divalent metal cation</name>
        <dbReference type="ChEBI" id="CHEBI:60240"/>
    </ligand>
</feature>
<evidence type="ECO:0000256" key="9">
    <source>
        <dbReference type="ARBA" id="ARBA00022692"/>
    </source>
</evidence>
<evidence type="ECO:0000256" key="4">
    <source>
        <dbReference type="ARBA" id="ARBA00017575"/>
    </source>
</evidence>
<evidence type="ECO:0000256" key="24">
    <source>
        <dbReference type="RuleBase" id="RU363065"/>
    </source>
</evidence>
<evidence type="ECO:0000256" key="3">
    <source>
        <dbReference type="ARBA" id="ARBA00012133"/>
    </source>
</evidence>
<evidence type="ECO:0000256" key="22">
    <source>
        <dbReference type="PIRSR" id="PIRSR600829-3"/>
    </source>
</evidence>
<accession>C5S2E1</accession>
<keyword evidence="6" id="KW-0444">Lipid biosynthesis</keyword>
<proteinExistence type="inferred from homology"/>
<dbReference type="eggNOG" id="COG0818">
    <property type="taxonomic scope" value="Bacteria"/>
</dbReference>
<dbReference type="Proteomes" id="UP000005532">
    <property type="component" value="Unassembled WGS sequence"/>
</dbReference>
<comment type="function">
    <text evidence="24">Catalyzes the ATP-dependent phosphorylation of sn-l,2-diacylglycerol (DAG) to phosphatidic acid. Involved in the recycling of diacylglycerol produced as a by-product during membrane-derived oligosaccharide (MDO) biosynthesis.</text>
</comment>
<dbReference type="EC" id="2.7.1.107" evidence="3 24"/>
<evidence type="ECO:0000256" key="19">
    <source>
        <dbReference type="ARBA" id="ARBA00023264"/>
    </source>
</evidence>
<evidence type="ECO:0000256" key="8">
    <source>
        <dbReference type="ARBA" id="ARBA00022679"/>
    </source>
</evidence>
<evidence type="ECO:0000256" key="13">
    <source>
        <dbReference type="ARBA" id="ARBA00022840"/>
    </source>
</evidence>
<evidence type="ECO:0000256" key="6">
    <source>
        <dbReference type="ARBA" id="ARBA00022516"/>
    </source>
</evidence>
<evidence type="ECO:0000256" key="11">
    <source>
        <dbReference type="ARBA" id="ARBA00022741"/>
    </source>
</evidence>
<feature type="binding site" evidence="22">
    <location>
        <position position="18"/>
    </location>
    <ligand>
        <name>ATP</name>
        <dbReference type="ChEBI" id="CHEBI:30616"/>
    </ligand>
</feature>
<keyword evidence="5" id="KW-1003">Cell membrane</keyword>
<keyword evidence="18" id="KW-0594">Phospholipid biosynthesis</keyword>
<evidence type="ECO:0000256" key="15">
    <source>
        <dbReference type="ARBA" id="ARBA00022989"/>
    </source>
</evidence>
<feature type="binding site" evidence="21">
    <location>
        <position position="71"/>
    </location>
    <ligand>
        <name>substrate</name>
    </ligand>
</feature>
<evidence type="ECO:0000256" key="20">
    <source>
        <dbReference type="PIRSR" id="PIRSR600829-1"/>
    </source>
</evidence>